<dbReference type="GO" id="GO:0043409">
    <property type="term" value="P:negative regulation of MAPK cascade"/>
    <property type="evidence" value="ECO:0007669"/>
    <property type="project" value="TreeGrafter"/>
</dbReference>
<name>A0A8C9GTD5_9PRIM</name>
<dbReference type="CDD" id="cd00866">
    <property type="entry name" value="PEBP_euk"/>
    <property type="match status" value="1"/>
</dbReference>
<dbReference type="Ensembl" id="ENSPTET00000015572.1">
    <property type="protein sequence ID" value="ENSPTEP00000010244.1"/>
    <property type="gene ID" value="ENSPTEG00000011635.1"/>
</dbReference>
<dbReference type="InterPro" id="IPR035810">
    <property type="entry name" value="PEBP_euk"/>
</dbReference>
<evidence type="ECO:0008006" key="3">
    <source>
        <dbReference type="Google" id="ProtNLM"/>
    </source>
</evidence>
<keyword evidence="2" id="KW-1185">Reference proteome</keyword>
<dbReference type="Gene3D" id="3.90.280.10">
    <property type="entry name" value="PEBP-like"/>
    <property type="match status" value="1"/>
</dbReference>
<accession>A0A8C9GTD5</accession>
<dbReference type="Pfam" id="PF01161">
    <property type="entry name" value="PBP"/>
    <property type="match status" value="1"/>
</dbReference>
<dbReference type="InterPro" id="IPR008914">
    <property type="entry name" value="PEBP"/>
</dbReference>
<dbReference type="PANTHER" id="PTHR11362:SF151">
    <property type="entry name" value="PHOSPHATIDYLETHANOLAMINE-BINDING PROTEIN 1"/>
    <property type="match status" value="1"/>
</dbReference>
<dbReference type="Proteomes" id="UP000694416">
    <property type="component" value="Unplaced"/>
</dbReference>
<dbReference type="SUPFAM" id="SSF49777">
    <property type="entry name" value="PEBP-like"/>
    <property type="match status" value="1"/>
</dbReference>
<protein>
    <recommendedName>
        <fullName evidence="3">Phosphatidylethanolamine-binding protein</fullName>
    </recommendedName>
</protein>
<dbReference type="InterPro" id="IPR036610">
    <property type="entry name" value="PEBP-like_sf"/>
</dbReference>
<reference evidence="1" key="2">
    <citation type="submission" date="2025-09" db="UniProtKB">
        <authorList>
            <consortium name="Ensembl"/>
        </authorList>
    </citation>
    <scope>IDENTIFICATION</scope>
</reference>
<organism evidence="1 2">
    <name type="scientific">Piliocolobus tephrosceles</name>
    <name type="common">Ugandan red Colobus</name>
    <dbReference type="NCBI Taxonomy" id="591936"/>
    <lineage>
        <taxon>Eukaryota</taxon>
        <taxon>Metazoa</taxon>
        <taxon>Chordata</taxon>
        <taxon>Craniata</taxon>
        <taxon>Vertebrata</taxon>
        <taxon>Euteleostomi</taxon>
        <taxon>Mammalia</taxon>
        <taxon>Eutheria</taxon>
        <taxon>Euarchontoglires</taxon>
        <taxon>Primates</taxon>
        <taxon>Haplorrhini</taxon>
        <taxon>Catarrhini</taxon>
        <taxon>Cercopithecidae</taxon>
        <taxon>Colobinae</taxon>
        <taxon>Piliocolobus</taxon>
    </lineage>
</organism>
<evidence type="ECO:0000313" key="1">
    <source>
        <dbReference type="Ensembl" id="ENSPTEP00000010244.1"/>
    </source>
</evidence>
<dbReference type="PANTHER" id="PTHR11362">
    <property type="entry name" value="PHOSPHATIDYLETHANOLAMINE-BINDING PROTEIN"/>
    <property type="match status" value="1"/>
</dbReference>
<sequence>MSIFQSSQVQSGGIHTIWPLSLQKVDEQPQHPLHVTYGEAEVHKLGRVLTPTQVKNRPTSILWDALDLEKPCTLVLTAPGAPTGKDPKYSEWHHILVVNMKDNDINSGTVLSNYLGSGPSKTTGLQCYVWLVYQQDRPLRCEESILSNRSGDHRGKFKVASVHKKYELQVLVGSTCFQEQLSRK</sequence>
<dbReference type="AlphaFoldDB" id="A0A8C9GTD5"/>
<proteinExistence type="predicted"/>
<evidence type="ECO:0000313" key="2">
    <source>
        <dbReference type="Proteomes" id="UP000694416"/>
    </source>
</evidence>
<reference evidence="1" key="1">
    <citation type="submission" date="2025-08" db="UniProtKB">
        <authorList>
            <consortium name="Ensembl"/>
        </authorList>
    </citation>
    <scope>IDENTIFICATION</scope>
</reference>